<dbReference type="Proteomes" id="UP000663864">
    <property type="component" value="Unassembled WGS sequence"/>
</dbReference>
<gene>
    <name evidence="1" type="ORF">ZHD862_LOCUS16317</name>
</gene>
<reference evidence="1" key="1">
    <citation type="submission" date="2021-02" db="EMBL/GenBank/DDBJ databases">
        <authorList>
            <person name="Nowell W R."/>
        </authorList>
    </citation>
    <scope>NUCLEOTIDE SEQUENCE</scope>
</reference>
<organism evidence="1 2">
    <name type="scientific">Rotaria sordida</name>
    <dbReference type="NCBI Taxonomy" id="392033"/>
    <lineage>
        <taxon>Eukaryota</taxon>
        <taxon>Metazoa</taxon>
        <taxon>Spiralia</taxon>
        <taxon>Gnathifera</taxon>
        <taxon>Rotifera</taxon>
        <taxon>Eurotatoria</taxon>
        <taxon>Bdelloidea</taxon>
        <taxon>Philodinida</taxon>
        <taxon>Philodinidae</taxon>
        <taxon>Rotaria</taxon>
    </lineage>
</organism>
<dbReference type="Gene3D" id="3.20.20.80">
    <property type="entry name" value="Glycosidases"/>
    <property type="match status" value="1"/>
</dbReference>
<evidence type="ECO:0000313" key="2">
    <source>
        <dbReference type="Proteomes" id="UP000663864"/>
    </source>
</evidence>
<name>A0A814M8B9_9BILA</name>
<dbReference type="AlphaFoldDB" id="A0A814M8B9"/>
<dbReference type="EMBL" id="CAJNOT010000764">
    <property type="protein sequence ID" value="CAF1075754.1"/>
    <property type="molecule type" value="Genomic_DNA"/>
</dbReference>
<sequence length="85" mass="9728">MKEGIKYTWGFILESNQSYIAPVWLTEFGTNVDQFKGDDIFIDCVKTGSYYIRSGTIESHESFGLLTDNWNEIKSKSFIAILSTM</sequence>
<accession>A0A814M8B9</accession>
<proteinExistence type="predicted"/>
<protein>
    <submittedName>
        <fullName evidence="1">Uncharacterized protein</fullName>
    </submittedName>
</protein>
<evidence type="ECO:0000313" key="1">
    <source>
        <dbReference type="EMBL" id="CAF1075754.1"/>
    </source>
</evidence>
<comment type="caution">
    <text evidence="1">The sequence shown here is derived from an EMBL/GenBank/DDBJ whole genome shotgun (WGS) entry which is preliminary data.</text>
</comment>